<dbReference type="InterPro" id="IPR027417">
    <property type="entry name" value="P-loop_NTPase"/>
</dbReference>
<keyword evidence="1" id="KW-0238">DNA-binding</keyword>
<dbReference type="EC" id="3.6.4.-" evidence="1"/>
<sequence>MSINISQIIINNLIYNGEYFGKVYPFLESSYFSKGPYRIAFDMIREHAKKHNKAPSVAALSVMVERKQNMSQVEYDQTKILISRIEQAPEDKNWLIEETERFCKERAIDIALSECIQIRENFSKPLDEQDPKIKDLGAMQDIMKKAMSVGFTFDIGHDYMGQAEDRWEAYNQKTNKIPFLNHMLNRITKGGVEIGTLNVILAGTGVGKSIGLCHLATEYMQLGLNVLYVSFEMSEETVGKRIDANLMDLTLDDLDSGLIQKTEFMNRFNKKVIGKSLGKLYVKQFPTSGANVNHIRNLIDELEMKKGFKPDIIMVDYLGIMASSRMKFSDNSYAFIKAISEEVRGLAIEKKLVAWSGAQTNRGSSDSLEIDKADIADSYALLHGCDFVLAISEDEDLIGMGQQLFKQLKSRYGDINTYNKFCMVVEKSKMRWSDLDETTPYTVVFERKDLEERSDIKADSIVVRTGDTSTSVPVALDPEIEDIIDTKPLGNVLFKRAMTNVDIKIDFDIPEDNDDDIPWD</sequence>
<dbReference type="GO" id="GO:0003678">
    <property type="term" value="F:DNA helicase activity"/>
    <property type="evidence" value="ECO:0007669"/>
    <property type="project" value="UniProtKB-UniRule"/>
</dbReference>
<feature type="domain" description="SF4 helicase" evidence="2">
    <location>
        <begin position="171"/>
        <end position="439"/>
    </location>
</feature>
<accession>A0A219YBS7</accession>
<feature type="binding site" evidence="1">
    <location>
        <begin position="202"/>
        <end position="209"/>
    </location>
    <ligand>
        <name>ATP</name>
        <dbReference type="ChEBI" id="CHEBI:30616"/>
    </ligand>
</feature>
<evidence type="ECO:0000256" key="1">
    <source>
        <dbReference type="HAMAP-Rule" id="MF_04155"/>
    </source>
</evidence>
<keyword evidence="1 3" id="KW-0347">Helicase</keyword>
<dbReference type="EMBL" id="KY290955">
    <property type="protein sequence ID" value="APU01405.1"/>
    <property type="molecule type" value="Genomic_DNA"/>
</dbReference>
<comment type="similarity">
    <text evidence="1">Belongs to the helicase family. DnaB subfamily.</text>
</comment>
<comment type="subunit">
    <text evidence="1">Homohexamer. The homohexamer is a trimer of asymmetric dimers. Interacts with the DNA primase; this interaction forms the active primosome complex, which is composed of 6 helicase and 1 primase subunits and expresses full helicase and primase activities. Interacts (via C-terminus) with the helicase assembly factor; this interaction brings about the rapid assembly of the helicase onto ssDNA. Part of the replicase complex that includes the DNA polymerase, the polymerase clamp, the clamp loader complex, the single-stranded DNA binding protein, the primase, the DnaB-like replicative helicase and the helicase assembly factor.</text>
</comment>
<dbReference type="InterPro" id="IPR046393">
    <property type="entry name" value="Helic_T4"/>
</dbReference>
<dbReference type="SUPFAM" id="SSF52540">
    <property type="entry name" value="P-loop containing nucleoside triphosphate hydrolases"/>
    <property type="match status" value="1"/>
</dbReference>
<dbReference type="Pfam" id="PF03796">
    <property type="entry name" value="DnaB_C"/>
    <property type="match status" value="1"/>
</dbReference>
<dbReference type="GO" id="GO:0006260">
    <property type="term" value="P:DNA replication"/>
    <property type="evidence" value="ECO:0007669"/>
    <property type="project" value="UniProtKB-KW"/>
</dbReference>
<dbReference type="Proteomes" id="UP000225215">
    <property type="component" value="Segment"/>
</dbReference>
<dbReference type="InterPro" id="IPR007694">
    <property type="entry name" value="DNA_helicase_DnaB-like_C"/>
</dbReference>
<organism evidence="3 4">
    <name type="scientific">Aeromonas phage 65.2</name>
    <dbReference type="NCBI Taxonomy" id="1932896"/>
    <lineage>
        <taxon>Viruses</taxon>
        <taxon>Duplodnaviria</taxon>
        <taxon>Heunggongvirae</taxon>
        <taxon>Uroviricota</taxon>
        <taxon>Caudoviricetes</taxon>
        <taxon>Pantevenvirales</taxon>
        <taxon>Straboviridae</taxon>
        <taxon>Emmerichvirinae</taxon>
        <taxon>Ishigurovirus</taxon>
        <taxon>Ishigurovirus osborne</taxon>
    </lineage>
</organism>
<keyword evidence="1" id="KW-0067">ATP-binding</keyword>
<dbReference type="GO" id="GO:0039686">
    <property type="term" value="P:bidirectional double-stranded viral DNA replication"/>
    <property type="evidence" value="ECO:0007669"/>
    <property type="project" value="InterPro"/>
</dbReference>
<dbReference type="Gene3D" id="3.40.50.300">
    <property type="entry name" value="P-loop containing nucleotide triphosphate hydrolases"/>
    <property type="match status" value="1"/>
</dbReference>
<evidence type="ECO:0000259" key="2">
    <source>
        <dbReference type="PROSITE" id="PS51199"/>
    </source>
</evidence>
<reference evidence="3 4" key="1">
    <citation type="journal article" date="2017" name="Sci. Rep.">
        <title>Characterization and diversity of phages infecting Aeromonas salmonicida subsp. salmonicida.</title>
        <authorList>
            <person name="Vincent A.T."/>
            <person name="Paquet V.E."/>
            <person name="Bernatchez A."/>
            <person name="Tremblay D.M."/>
            <person name="Moineau S."/>
            <person name="Charette S.J."/>
        </authorList>
    </citation>
    <scope>NUCLEOTIDE SEQUENCE [LARGE SCALE GENOMIC DNA]</scope>
</reference>
<keyword evidence="1" id="KW-0547">Nucleotide-binding</keyword>
<keyword evidence="1" id="KW-1194">Viral DNA replication</keyword>
<name>A0A219YBS7_9CAUD</name>
<comment type="function">
    <text evidence="1">ATP-dependent DNA helicase essential for viral DNA replication and recombination. The helicase moves 5' -&gt; 3' on the lagging strand template, unwinding the DNA duplex ahead of the leading strand polymerase at the replication fork and generating ssDNA for both leading and lagging strand synthesis. Interaction with the primase allows the primase to initiate lagging strand synthesis and fully activates the helicase. Loaded by the helicase assembly factor on replication forks that begin at discrete replication origin sequences, as well as on forks that are created during recombination.</text>
</comment>
<evidence type="ECO:0000313" key="4">
    <source>
        <dbReference type="Proteomes" id="UP000225215"/>
    </source>
</evidence>
<dbReference type="PROSITE" id="PS51199">
    <property type="entry name" value="SF4_HELICASE"/>
    <property type="match status" value="1"/>
</dbReference>
<dbReference type="GO" id="GO:0005524">
    <property type="term" value="F:ATP binding"/>
    <property type="evidence" value="ECO:0007669"/>
    <property type="project" value="UniProtKB-UniRule"/>
</dbReference>
<protein>
    <recommendedName>
        <fullName evidence="1">DnaB-like replicative helicase</fullName>
        <ecNumber evidence="1">3.6.4.-</ecNumber>
    </recommendedName>
</protein>
<dbReference type="HAMAP" id="MF_04155">
    <property type="entry name" value="Helic_T4"/>
    <property type="match status" value="1"/>
</dbReference>
<dbReference type="PANTHER" id="PTHR30153">
    <property type="entry name" value="REPLICATIVE DNA HELICASE DNAB"/>
    <property type="match status" value="1"/>
</dbReference>
<dbReference type="GO" id="GO:0003677">
    <property type="term" value="F:DNA binding"/>
    <property type="evidence" value="ECO:0007669"/>
    <property type="project" value="UniProtKB-KW"/>
</dbReference>
<dbReference type="GO" id="GO:0016787">
    <property type="term" value="F:hydrolase activity"/>
    <property type="evidence" value="ECO:0007669"/>
    <property type="project" value="UniProtKB-KW"/>
</dbReference>
<evidence type="ECO:0000313" key="3">
    <source>
        <dbReference type="EMBL" id="APU01405.1"/>
    </source>
</evidence>
<dbReference type="PANTHER" id="PTHR30153:SF2">
    <property type="entry name" value="REPLICATIVE DNA HELICASE"/>
    <property type="match status" value="1"/>
</dbReference>
<keyword evidence="1" id="KW-0235">DNA replication</keyword>
<proteinExistence type="inferred from homology"/>
<keyword evidence="1" id="KW-0378">Hydrolase</keyword>